<evidence type="ECO:0000259" key="1">
    <source>
        <dbReference type="PROSITE" id="PS50011"/>
    </source>
</evidence>
<evidence type="ECO:0000313" key="3">
    <source>
        <dbReference type="Proteomes" id="UP000266673"/>
    </source>
</evidence>
<accession>A0A397VAY1</accession>
<dbReference type="PROSITE" id="PS50011">
    <property type="entry name" value="PROTEIN_KINASE_DOM"/>
    <property type="match status" value="1"/>
</dbReference>
<dbReference type="GO" id="GO:0005524">
    <property type="term" value="F:ATP binding"/>
    <property type="evidence" value="ECO:0007669"/>
    <property type="project" value="InterPro"/>
</dbReference>
<dbReference type="Gene3D" id="1.10.510.10">
    <property type="entry name" value="Transferase(Phosphotransferase) domain 1"/>
    <property type="match status" value="1"/>
</dbReference>
<dbReference type="InterPro" id="IPR001245">
    <property type="entry name" value="Ser-Thr/Tyr_kinase_cat_dom"/>
</dbReference>
<dbReference type="OrthoDB" id="4062651at2759"/>
<dbReference type="InterPro" id="IPR011009">
    <property type="entry name" value="Kinase-like_dom_sf"/>
</dbReference>
<dbReference type="Proteomes" id="UP000266673">
    <property type="component" value="Unassembled WGS sequence"/>
</dbReference>
<sequence length="297" mass="33818">MQKTNMIAIDFFNDERKPINGICKHCERDNTNPAWCQLCDPSKMTQETSGDKDIDKCIKEFQLKSTTYEGVIEWIPFNMLENIKPIGKGGFGTVYSAVWSYGKRIIEGNNDVGYARSRKRCEVALKTLSSPQTSSNFLTEFQNHMQCRLGGSELEIYGLTQNEDKDYLMILQYAIRGNLHEFLQQNFRDIDFTWKKKLEQLKDISHDLNRIHLKGYTHGDFHSGNILLDQTLGGKIKSYIADLGLSRKKDDNSNVEIFGVMPYVAPEVLSGQQFTPAADIYGFGAIMSEMSTGQKTF</sequence>
<comment type="caution">
    <text evidence="2">The sequence shown here is derived from an EMBL/GenBank/DDBJ whole genome shotgun (WGS) entry which is preliminary data.</text>
</comment>
<keyword evidence="3" id="KW-1185">Reference proteome</keyword>
<evidence type="ECO:0000313" key="2">
    <source>
        <dbReference type="EMBL" id="RIB18467.1"/>
    </source>
</evidence>
<feature type="domain" description="Protein kinase" evidence="1">
    <location>
        <begin position="80"/>
        <end position="297"/>
    </location>
</feature>
<reference evidence="2 3" key="1">
    <citation type="submission" date="2018-06" db="EMBL/GenBank/DDBJ databases">
        <title>Comparative genomics reveals the genomic features of Rhizophagus irregularis, R. cerebriforme, R. diaphanum and Gigaspora rosea, and their symbiotic lifestyle signature.</title>
        <authorList>
            <person name="Morin E."/>
            <person name="San Clemente H."/>
            <person name="Chen E.C.H."/>
            <person name="De La Providencia I."/>
            <person name="Hainaut M."/>
            <person name="Kuo A."/>
            <person name="Kohler A."/>
            <person name="Murat C."/>
            <person name="Tang N."/>
            <person name="Roy S."/>
            <person name="Loubradou J."/>
            <person name="Henrissat B."/>
            <person name="Grigoriev I.V."/>
            <person name="Corradi N."/>
            <person name="Roux C."/>
            <person name="Martin F.M."/>
        </authorList>
    </citation>
    <scope>NUCLEOTIDE SEQUENCE [LARGE SCALE GENOMIC DNA]</scope>
    <source>
        <strain evidence="2 3">DAOM 194757</strain>
    </source>
</reference>
<dbReference type="EMBL" id="QKWP01000537">
    <property type="protein sequence ID" value="RIB18467.1"/>
    <property type="molecule type" value="Genomic_DNA"/>
</dbReference>
<dbReference type="AlphaFoldDB" id="A0A397VAY1"/>
<dbReference type="SUPFAM" id="SSF56112">
    <property type="entry name" value="Protein kinase-like (PK-like)"/>
    <property type="match status" value="1"/>
</dbReference>
<name>A0A397VAY1_9GLOM</name>
<dbReference type="Pfam" id="PF07714">
    <property type="entry name" value="PK_Tyr_Ser-Thr"/>
    <property type="match status" value="1"/>
</dbReference>
<dbReference type="PANTHER" id="PTHR44329">
    <property type="entry name" value="SERINE/THREONINE-PROTEIN KINASE TNNI3K-RELATED"/>
    <property type="match status" value="1"/>
</dbReference>
<organism evidence="2 3">
    <name type="scientific">Gigaspora rosea</name>
    <dbReference type="NCBI Taxonomy" id="44941"/>
    <lineage>
        <taxon>Eukaryota</taxon>
        <taxon>Fungi</taxon>
        <taxon>Fungi incertae sedis</taxon>
        <taxon>Mucoromycota</taxon>
        <taxon>Glomeromycotina</taxon>
        <taxon>Glomeromycetes</taxon>
        <taxon>Diversisporales</taxon>
        <taxon>Gigasporaceae</taxon>
        <taxon>Gigaspora</taxon>
    </lineage>
</organism>
<protein>
    <submittedName>
        <fullName evidence="2">Kinase-like domain-containing protein</fullName>
    </submittedName>
</protein>
<proteinExistence type="predicted"/>
<keyword evidence="2" id="KW-0808">Transferase</keyword>
<dbReference type="InterPro" id="IPR051681">
    <property type="entry name" value="Ser/Thr_Kinases-Pseudokinases"/>
</dbReference>
<dbReference type="GO" id="GO:0004674">
    <property type="term" value="F:protein serine/threonine kinase activity"/>
    <property type="evidence" value="ECO:0007669"/>
    <property type="project" value="TreeGrafter"/>
</dbReference>
<gene>
    <name evidence="2" type="ORF">C2G38_1346403</name>
</gene>
<keyword evidence="2" id="KW-0418">Kinase</keyword>
<dbReference type="InterPro" id="IPR000719">
    <property type="entry name" value="Prot_kinase_dom"/>
</dbReference>